<reference evidence="7 8" key="1">
    <citation type="submission" date="2016-06" db="EMBL/GenBank/DDBJ databases">
        <authorList>
            <person name="Kjaerup R.B."/>
            <person name="Dalgaard T.S."/>
            <person name="Juul-Madsen H.R."/>
        </authorList>
    </citation>
    <scope>NUCLEOTIDE SEQUENCE [LARGE SCALE GENOMIC DNA]</scope>
    <source>
        <strain evidence="7 8">852002-51834_SCH5396731</strain>
    </source>
</reference>
<dbReference type="InterPro" id="IPR050495">
    <property type="entry name" value="ATG22/LtaA_families"/>
</dbReference>
<feature type="transmembrane region" description="Helical" evidence="6">
    <location>
        <begin position="289"/>
        <end position="310"/>
    </location>
</feature>
<evidence type="ECO:0008006" key="9">
    <source>
        <dbReference type="Google" id="ProtNLM"/>
    </source>
</evidence>
<proteinExistence type="predicted"/>
<protein>
    <recommendedName>
        <fullName evidence="9">MFS transporter</fullName>
    </recommendedName>
</protein>
<dbReference type="PROSITE" id="PS51257">
    <property type="entry name" value="PROKAR_LIPOPROTEIN"/>
    <property type="match status" value="1"/>
</dbReference>
<feature type="transmembrane region" description="Helical" evidence="6">
    <location>
        <begin position="377"/>
        <end position="399"/>
    </location>
</feature>
<organism evidence="7 8">
    <name type="scientific">Mycobacterium colombiense</name>
    <dbReference type="NCBI Taxonomy" id="339268"/>
    <lineage>
        <taxon>Bacteria</taxon>
        <taxon>Bacillati</taxon>
        <taxon>Actinomycetota</taxon>
        <taxon>Actinomycetes</taxon>
        <taxon>Mycobacteriales</taxon>
        <taxon>Mycobacteriaceae</taxon>
        <taxon>Mycobacterium</taxon>
        <taxon>Mycobacterium avium complex (MAC)</taxon>
    </lineage>
</organism>
<comment type="subcellular location">
    <subcellularLocation>
        <location evidence="1">Endomembrane system</location>
        <topology evidence="1">Multi-pass membrane protein</topology>
    </subcellularLocation>
</comment>
<evidence type="ECO:0000256" key="5">
    <source>
        <dbReference type="ARBA" id="ARBA00023136"/>
    </source>
</evidence>
<accession>A0A1A0VE78</accession>
<keyword evidence="4 6" id="KW-1133">Transmembrane helix</keyword>
<dbReference type="GO" id="GO:0012505">
    <property type="term" value="C:endomembrane system"/>
    <property type="evidence" value="ECO:0007669"/>
    <property type="project" value="UniProtKB-SubCell"/>
</dbReference>
<feature type="transmembrane region" description="Helical" evidence="6">
    <location>
        <begin position="253"/>
        <end position="277"/>
    </location>
</feature>
<evidence type="ECO:0000256" key="1">
    <source>
        <dbReference type="ARBA" id="ARBA00004127"/>
    </source>
</evidence>
<feature type="transmembrane region" description="Helical" evidence="6">
    <location>
        <begin position="193"/>
        <end position="213"/>
    </location>
</feature>
<dbReference type="Gene3D" id="1.20.1250.20">
    <property type="entry name" value="MFS general substrate transporter like domains"/>
    <property type="match status" value="1"/>
</dbReference>
<dbReference type="PANTHER" id="PTHR23519">
    <property type="entry name" value="AUTOPHAGY-RELATED PROTEIN 22"/>
    <property type="match status" value="1"/>
</dbReference>
<feature type="transmembrane region" description="Helical" evidence="6">
    <location>
        <begin position="319"/>
        <end position="336"/>
    </location>
</feature>
<evidence type="ECO:0000313" key="7">
    <source>
        <dbReference type="EMBL" id="OBB81509.1"/>
    </source>
</evidence>
<feature type="transmembrane region" description="Helical" evidence="6">
    <location>
        <begin position="405"/>
        <end position="427"/>
    </location>
</feature>
<dbReference type="EMBL" id="LZSX01000077">
    <property type="protein sequence ID" value="OBB81509.1"/>
    <property type="molecule type" value="Genomic_DNA"/>
</dbReference>
<keyword evidence="5 6" id="KW-0472">Membrane</keyword>
<evidence type="ECO:0000256" key="6">
    <source>
        <dbReference type="SAM" id="Phobius"/>
    </source>
</evidence>
<evidence type="ECO:0000256" key="3">
    <source>
        <dbReference type="ARBA" id="ARBA00022692"/>
    </source>
</evidence>
<gene>
    <name evidence="7" type="ORF">A5760_16470</name>
</gene>
<dbReference type="PANTHER" id="PTHR23519:SF1">
    <property type="entry name" value="AUTOPHAGY-RELATED PROTEIN 22"/>
    <property type="match status" value="1"/>
</dbReference>
<dbReference type="Pfam" id="PF11700">
    <property type="entry name" value="ATG22"/>
    <property type="match status" value="1"/>
</dbReference>
<comment type="caution">
    <text evidence="7">The sequence shown here is derived from an EMBL/GenBank/DDBJ whole genome shotgun (WGS) entry which is preliminary data.</text>
</comment>
<name>A0A1A0VE78_9MYCO</name>
<evidence type="ECO:0000256" key="2">
    <source>
        <dbReference type="ARBA" id="ARBA00022448"/>
    </source>
</evidence>
<feature type="transmembrane region" description="Helical" evidence="6">
    <location>
        <begin position="88"/>
        <end position="106"/>
    </location>
</feature>
<keyword evidence="3 6" id="KW-0812">Transmembrane</keyword>
<sequence length="442" mass="45812">MRSGPRTPNRSGVAAWLLWSCGCTGLSAIAVSFVFSVYLTSRVGQAMPDGGAPASWLGRAQAIAGLTVAVAAPLIGVWVAHPWRRRQALIVLTGLAVALTAMMSVIGEHPGYLIPGLALLAATAASTDLAGVPYNAMLRQVSTPQTSGRISGFGFAAGDAGTVTLLLVLYVAFMSGTGQTRGLLGLATHDGHNVRMAMLFTAAWFAFFALPLVRNLSRQRPPAASARSQLGLLSGYRQLWTDLSAEWRRDRNLVYYLVASAIFRDGLTGVFAFGAVLGVNAYGISQAGVLLFGLAASTVAMCGAVLGGLLDNRIGSKNIIVGSLTAMVAVAVSLLTLSGAQAFWVCGLLLCLFIGPTQASARTLLLRMSKEGLEGVAFGLYTMTGRAASFLAPLLFSVFVDGFGAVRAGLGGLCVVLGAGLVTMLMVRTPPRSTAAAAPQTP</sequence>
<feature type="transmembrane region" description="Helical" evidence="6">
    <location>
        <begin position="342"/>
        <end position="365"/>
    </location>
</feature>
<evidence type="ECO:0000256" key="4">
    <source>
        <dbReference type="ARBA" id="ARBA00022989"/>
    </source>
</evidence>
<dbReference type="AlphaFoldDB" id="A0A1A0VE78"/>
<evidence type="ECO:0000313" key="8">
    <source>
        <dbReference type="Proteomes" id="UP000091914"/>
    </source>
</evidence>
<feature type="transmembrane region" description="Helical" evidence="6">
    <location>
        <begin position="60"/>
        <end position="81"/>
    </location>
</feature>
<feature type="transmembrane region" description="Helical" evidence="6">
    <location>
        <begin position="12"/>
        <end position="40"/>
    </location>
</feature>
<dbReference type="SUPFAM" id="SSF103473">
    <property type="entry name" value="MFS general substrate transporter"/>
    <property type="match status" value="1"/>
</dbReference>
<feature type="transmembrane region" description="Helical" evidence="6">
    <location>
        <begin position="112"/>
        <end position="132"/>
    </location>
</feature>
<dbReference type="InterPro" id="IPR036259">
    <property type="entry name" value="MFS_trans_sf"/>
</dbReference>
<keyword evidence="2" id="KW-0813">Transport</keyword>
<feature type="transmembrane region" description="Helical" evidence="6">
    <location>
        <begin position="153"/>
        <end position="173"/>
    </location>
</feature>
<dbReference type="Proteomes" id="UP000091914">
    <property type="component" value="Unassembled WGS sequence"/>
</dbReference>
<dbReference type="InterPro" id="IPR024671">
    <property type="entry name" value="Atg22-like"/>
</dbReference>